<evidence type="ECO:0000313" key="2">
    <source>
        <dbReference type="Proteomes" id="UP000319865"/>
    </source>
</evidence>
<dbReference type="InterPro" id="IPR029060">
    <property type="entry name" value="PIN-like_dom_sf"/>
</dbReference>
<proteinExistence type="predicted"/>
<dbReference type="AlphaFoldDB" id="A0A543PFT3"/>
<dbReference type="Proteomes" id="UP000319865">
    <property type="component" value="Unassembled WGS sequence"/>
</dbReference>
<accession>A0A543PFT3</accession>
<dbReference type="RefSeq" id="WP_142025509.1">
    <property type="nucleotide sequence ID" value="NZ_VFQE01000001.1"/>
</dbReference>
<dbReference type="EMBL" id="VFQE01000001">
    <property type="protein sequence ID" value="TQN42938.1"/>
    <property type="molecule type" value="Genomic_DNA"/>
</dbReference>
<sequence>MPEAILDNFAYARIARHASVREAVLDYLDGPLDTLRSVLVQRLEICTSVRNMAEFDAEMQALAAMPLLEDTLPAVGVTAQSLQRALVQRGTHSGPKVVNLLIAATALVHDAEILHYDSDYDLLAAAEPRLRTRWIVPRGSVA</sequence>
<protein>
    <submittedName>
        <fullName evidence="1">Uncharacterized protein</fullName>
    </submittedName>
</protein>
<gene>
    <name evidence="1" type="ORF">FHU33_2353</name>
</gene>
<dbReference type="OrthoDB" id="5185254at2"/>
<keyword evidence="2" id="KW-1185">Reference proteome</keyword>
<name>A0A543PFT3_9ACTN</name>
<dbReference type="SUPFAM" id="SSF88723">
    <property type="entry name" value="PIN domain-like"/>
    <property type="match status" value="1"/>
</dbReference>
<dbReference type="Gene3D" id="3.40.50.1010">
    <property type="entry name" value="5'-nuclease"/>
    <property type="match status" value="1"/>
</dbReference>
<comment type="caution">
    <text evidence="1">The sequence shown here is derived from an EMBL/GenBank/DDBJ whole genome shotgun (WGS) entry which is preliminary data.</text>
</comment>
<organism evidence="1 2">
    <name type="scientific">Blastococcus colisei</name>
    <dbReference type="NCBI Taxonomy" id="1564162"/>
    <lineage>
        <taxon>Bacteria</taxon>
        <taxon>Bacillati</taxon>
        <taxon>Actinomycetota</taxon>
        <taxon>Actinomycetes</taxon>
        <taxon>Geodermatophilales</taxon>
        <taxon>Geodermatophilaceae</taxon>
        <taxon>Blastococcus</taxon>
    </lineage>
</organism>
<evidence type="ECO:0000313" key="1">
    <source>
        <dbReference type="EMBL" id="TQN42938.1"/>
    </source>
</evidence>
<reference evidence="1 2" key="1">
    <citation type="submission" date="2019-06" db="EMBL/GenBank/DDBJ databases">
        <title>Sequencing the genomes of 1000 actinobacteria strains.</title>
        <authorList>
            <person name="Klenk H.-P."/>
        </authorList>
    </citation>
    <scope>NUCLEOTIDE SEQUENCE [LARGE SCALE GENOMIC DNA]</scope>
    <source>
        <strain evidence="1 2">DSM 46837</strain>
    </source>
</reference>